<name>A0ABQ4Y4N2_9ASTR</name>
<dbReference type="Gene3D" id="3.30.420.10">
    <property type="entry name" value="Ribonuclease H-like superfamily/Ribonuclease H"/>
    <property type="match status" value="1"/>
</dbReference>
<dbReference type="SUPFAM" id="SSF53098">
    <property type="entry name" value="Ribonuclease H-like"/>
    <property type="match status" value="1"/>
</dbReference>
<dbReference type="Proteomes" id="UP001151760">
    <property type="component" value="Unassembled WGS sequence"/>
</dbReference>
<protein>
    <submittedName>
        <fullName evidence="5">Zf-CCHC domain-containing protein</fullName>
    </submittedName>
</protein>
<dbReference type="PROSITE" id="PS50158">
    <property type="entry name" value="ZF_CCHC"/>
    <property type="match status" value="1"/>
</dbReference>
<keyword evidence="6" id="KW-1185">Reference proteome</keyword>
<feature type="region of interest" description="Disordered" evidence="2">
    <location>
        <begin position="1"/>
        <end position="35"/>
    </location>
</feature>
<feature type="domain" description="CCHC-type" evidence="3">
    <location>
        <begin position="76"/>
        <end position="93"/>
    </location>
</feature>
<dbReference type="InterPro" id="IPR012337">
    <property type="entry name" value="RNaseH-like_sf"/>
</dbReference>
<evidence type="ECO:0000259" key="4">
    <source>
        <dbReference type="PROSITE" id="PS50994"/>
    </source>
</evidence>
<feature type="region of interest" description="Disordered" evidence="2">
    <location>
        <begin position="50"/>
        <end position="76"/>
    </location>
</feature>
<comment type="caution">
    <text evidence="5">The sequence shown here is derived from an EMBL/GenBank/DDBJ whole genome shotgun (WGS) entry which is preliminary data.</text>
</comment>
<accession>A0ABQ4Y4N2</accession>
<dbReference type="PROSITE" id="PS50994">
    <property type="entry name" value="INTEGRASE"/>
    <property type="match status" value="1"/>
</dbReference>
<dbReference type="PANTHER" id="PTHR35046">
    <property type="entry name" value="ZINC KNUCKLE (CCHC-TYPE) FAMILY PROTEIN"/>
    <property type="match status" value="1"/>
</dbReference>
<keyword evidence="1" id="KW-0863">Zinc-finger</keyword>
<reference evidence="5" key="1">
    <citation type="journal article" date="2022" name="Int. J. Mol. Sci.">
        <title>Draft Genome of Tanacetum Coccineum: Genomic Comparison of Closely Related Tanacetum-Family Plants.</title>
        <authorList>
            <person name="Yamashiro T."/>
            <person name="Shiraishi A."/>
            <person name="Nakayama K."/>
            <person name="Satake H."/>
        </authorList>
    </citation>
    <scope>NUCLEOTIDE SEQUENCE</scope>
</reference>
<sequence>MVKGKREQNRSLALKAKTESSDEDNSTSDSEDEEYAMDVRDFKKFFKRQQRFVRQPHDGRKSSIRTKDDKNDKSERKCFKCGDPNHLIGECPKLSRNHYQRAYVRGSWSHSDIDEDKKTKDKKCLMAKASNEVLSETKFFSDDQSSLDEKDLDSRIDPRYQGNLVAKLGKVWGDVERLGIELEELWMSIVLISIISDRDSHFTSRFWQSMQEALGTRLDMSTAYHPQTDGQSERTSLTFVDMALSQMCSFEDCMVESVIRLYVAEVGEEKVMRISGVEALEFSVGNMSCSKCSAFGKELMVFMTHSRVGTLEVLGYPILKCAFPMRFELIAS</sequence>
<feature type="compositionally biased region" description="Acidic residues" evidence="2">
    <location>
        <begin position="21"/>
        <end position="35"/>
    </location>
</feature>
<dbReference type="InterPro" id="IPR001878">
    <property type="entry name" value="Znf_CCHC"/>
</dbReference>
<reference evidence="5" key="2">
    <citation type="submission" date="2022-01" db="EMBL/GenBank/DDBJ databases">
        <authorList>
            <person name="Yamashiro T."/>
            <person name="Shiraishi A."/>
            <person name="Satake H."/>
            <person name="Nakayama K."/>
        </authorList>
    </citation>
    <scope>NUCLEOTIDE SEQUENCE</scope>
</reference>
<dbReference type="PANTHER" id="PTHR35046:SF26">
    <property type="entry name" value="RNA-DIRECTED DNA POLYMERASE"/>
    <property type="match status" value="1"/>
</dbReference>
<feature type="domain" description="Integrase catalytic" evidence="4">
    <location>
        <begin position="193"/>
        <end position="287"/>
    </location>
</feature>
<gene>
    <name evidence="5" type="ORF">Tco_0704977</name>
</gene>
<evidence type="ECO:0000313" key="5">
    <source>
        <dbReference type="EMBL" id="GJS72136.1"/>
    </source>
</evidence>
<evidence type="ECO:0000256" key="1">
    <source>
        <dbReference type="PROSITE-ProRule" id="PRU00047"/>
    </source>
</evidence>
<dbReference type="InterPro" id="IPR036397">
    <property type="entry name" value="RNaseH_sf"/>
</dbReference>
<dbReference type="InterPro" id="IPR036875">
    <property type="entry name" value="Znf_CCHC_sf"/>
</dbReference>
<dbReference type="SUPFAM" id="SSF57756">
    <property type="entry name" value="Retrovirus zinc finger-like domains"/>
    <property type="match status" value="1"/>
</dbReference>
<evidence type="ECO:0000259" key="3">
    <source>
        <dbReference type="PROSITE" id="PS50158"/>
    </source>
</evidence>
<organism evidence="5 6">
    <name type="scientific">Tanacetum coccineum</name>
    <dbReference type="NCBI Taxonomy" id="301880"/>
    <lineage>
        <taxon>Eukaryota</taxon>
        <taxon>Viridiplantae</taxon>
        <taxon>Streptophyta</taxon>
        <taxon>Embryophyta</taxon>
        <taxon>Tracheophyta</taxon>
        <taxon>Spermatophyta</taxon>
        <taxon>Magnoliopsida</taxon>
        <taxon>eudicotyledons</taxon>
        <taxon>Gunneridae</taxon>
        <taxon>Pentapetalae</taxon>
        <taxon>asterids</taxon>
        <taxon>campanulids</taxon>
        <taxon>Asterales</taxon>
        <taxon>Asteraceae</taxon>
        <taxon>Asteroideae</taxon>
        <taxon>Anthemideae</taxon>
        <taxon>Anthemidinae</taxon>
        <taxon>Tanacetum</taxon>
    </lineage>
</organism>
<dbReference type="InterPro" id="IPR001584">
    <property type="entry name" value="Integrase_cat-core"/>
</dbReference>
<keyword evidence="1" id="KW-0862">Zinc</keyword>
<dbReference type="EMBL" id="BQNB010010057">
    <property type="protein sequence ID" value="GJS72136.1"/>
    <property type="molecule type" value="Genomic_DNA"/>
</dbReference>
<dbReference type="Gene3D" id="4.10.60.10">
    <property type="entry name" value="Zinc finger, CCHC-type"/>
    <property type="match status" value="1"/>
</dbReference>
<proteinExistence type="predicted"/>
<feature type="compositionally biased region" description="Basic and acidic residues" evidence="2">
    <location>
        <begin position="55"/>
        <end position="76"/>
    </location>
</feature>
<evidence type="ECO:0000256" key="2">
    <source>
        <dbReference type="SAM" id="MobiDB-lite"/>
    </source>
</evidence>
<keyword evidence="1" id="KW-0479">Metal-binding</keyword>
<evidence type="ECO:0000313" key="6">
    <source>
        <dbReference type="Proteomes" id="UP001151760"/>
    </source>
</evidence>